<accession>A0A1I0PW72</accession>
<dbReference type="EMBL" id="FOJI01000006">
    <property type="protein sequence ID" value="SEW18363.1"/>
    <property type="molecule type" value="Genomic_DNA"/>
</dbReference>
<dbReference type="OrthoDB" id="282886at2"/>
<dbReference type="Proteomes" id="UP000199701">
    <property type="component" value="Unassembled WGS sequence"/>
</dbReference>
<organism evidence="1 2">
    <name type="scientific">[Clostridium] fimetarium</name>
    <dbReference type="NCBI Taxonomy" id="99656"/>
    <lineage>
        <taxon>Bacteria</taxon>
        <taxon>Bacillati</taxon>
        <taxon>Bacillota</taxon>
        <taxon>Clostridia</taxon>
        <taxon>Lachnospirales</taxon>
        <taxon>Lachnospiraceae</taxon>
    </lineage>
</organism>
<evidence type="ECO:0000313" key="2">
    <source>
        <dbReference type="Proteomes" id="UP000199701"/>
    </source>
</evidence>
<dbReference type="RefSeq" id="WP_092453036.1">
    <property type="nucleotide sequence ID" value="NZ_FOJI01000006.1"/>
</dbReference>
<keyword evidence="2" id="KW-1185">Reference proteome</keyword>
<dbReference type="AlphaFoldDB" id="A0A1I0PW72"/>
<gene>
    <name evidence="1" type="ORF">SAMN05421659_10636</name>
</gene>
<sequence length="101" mass="11802">MNLHKKKQQEVILVSKVIEDYHGATASYTVPEIKGTAPWAGNDGCLYKFYFTTVSKRKNLQFSVTREHFNTIQESEQGILEYKGKKFFSFIKKQYIVEESR</sequence>
<name>A0A1I0PW72_9FIRM</name>
<evidence type="ECO:0000313" key="1">
    <source>
        <dbReference type="EMBL" id="SEW18363.1"/>
    </source>
</evidence>
<proteinExistence type="predicted"/>
<reference evidence="1 2" key="1">
    <citation type="submission" date="2016-10" db="EMBL/GenBank/DDBJ databases">
        <authorList>
            <person name="de Groot N.N."/>
        </authorList>
    </citation>
    <scope>NUCLEOTIDE SEQUENCE [LARGE SCALE GENOMIC DNA]</scope>
    <source>
        <strain evidence="1 2">DSM 9179</strain>
    </source>
</reference>
<dbReference type="Gene3D" id="2.40.50.660">
    <property type="match status" value="1"/>
</dbReference>
<protein>
    <submittedName>
        <fullName evidence="1">Uncharacterized protein</fullName>
    </submittedName>
</protein>
<dbReference type="STRING" id="99656.SAMN05421659_10636"/>